<keyword evidence="1 8" id="KW-0808">Transferase</keyword>
<evidence type="ECO:0000313" key="8">
    <source>
        <dbReference type="EMBL" id="MBA8886773.1"/>
    </source>
</evidence>
<evidence type="ECO:0000256" key="4">
    <source>
        <dbReference type="ARBA" id="ARBA00022840"/>
    </source>
</evidence>
<dbReference type="EMBL" id="JACGXL010000001">
    <property type="protein sequence ID" value="MBA8886773.1"/>
    <property type="molecule type" value="Genomic_DNA"/>
</dbReference>
<dbReference type="InterPro" id="IPR000719">
    <property type="entry name" value="Prot_kinase_dom"/>
</dbReference>
<dbReference type="Proteomes" id="UP000550401">
    <property type="component" value="Unassembled WGS sequence"/>
</dbReference>
<dbReference type="SUPFAM" id="SSF56112">
    <property type="entry name" value="Protein kinase-like (PK-like)"/>
    <property type="match status" value="1"/>
</dbReference>
<keyword evidence="4" id="KW-0067">ATP-binding</keyword>
<feature type="repeat" description="TPR" evidence="5">
    <location>
        <begin position="512"/>
        <end position="545"/>
    </location>
</feature>
<keyword evidence="2" id="KW-0547">Nucleotide-binding</keyword>
<dbReference type="PROSITE" id="PS50005">
    <property type="entry name" value="TPR"/>
    <property type="match status" value="1"/>
</dbReference>
<dbReference type="SMART" id="SM00220">
    <property type="entry name" value="S_TKc"/>
    <property type="match status" value="1"/>
</dbReference>
<name>A0A839EVY2_9GAMM</name>
<feature type="transmembrane region" description="Helical" evidence="6">
    <location>
        <begin position="383"/>
        <end position="404"/>
    </location>
</feature>
<feature type="domain" description="Protein kinase" evidence="7">
    <location>
        <begin position="89"/>
        <end position="364"/>
    </location>
</feature>
<keyword evidence="9" id="KW-1185">Reference proteome</keyword>
<dbReference type="PANTHER" id="PTHR43289">
    <property type="entry name" value="MITOGEN-ACTIVATED PROTEIN KINASE KINASE KINASE 20-RELATED"/>
    <property type="match status" value="1"/>
</dbReference>
<dbReference type="RefSeq" id="WP_182529823.1">
    <property type="nucleotide sequence ID" value="NZ_JACGXL010000001.1"/>
</dbReference>
<dbReference type="CDD" id="cd14014">
    <property type="entry name" value="STKc_PknB_like"/>
    <property type="match status" value="1"/>
</dbReference>
<evidence type="ECO:0000313" key="9">
    <source>
        <dbReference type="Proteomes" id="UP000550401"/>
    </source>
</evidence>
<reference evidence="8 9" key="1">
    <citation type="submission" date="2020-07" db="EMBL/GenBank/DDBJ databases">
        <title>Genomic Encyclopedia of Type Strains, Phase IV (KMG-V): Genome sequencing to study the core and pangenomes of soil and plant-associated prokaryotes.</title>
        <authorList>
            <person name="Whitman W."/>
        </authorList>
    </citation>
    <scope>NUCLEOTIDE SEQUENCE [LARGE SCALE GENOMIC DNA]</scope>
    <source>
        <strain evidence="8 9">RH2WT43</strain>
    </source>
</reference>
<evidence type="ECO:0000256" key="6">
    <source>
        <dbReference type="SAM" id="Phobius"/>
    </source>
</evidence>
<dbReference type="Pfam" id="PF00069">
    <property type="entry name" value="Pkinase"/>
    <property type="match status" value="1"/>
</dbReference>
<evidence type="ECO:0000259" key="7">
    <source>
        <dbReference type="PROSITE" id="PS50011"/>
    </source>
</evidence>
<dbReference type="SMART" id="SM00028">
    <property type="entry name" value="TPR"/>
    <property type="match status" value="4"/>
</dbReference>
<protein>
    <submittedName>
        <fullName evidence="8">Serine/threonine-protein kinase</fullName>
        <ecNumber evidence="8">2.7.11.1</ecNumber>
    </submittedName>
</protein>
<dbReference type="InterPro" id="IPR011990">
    <property type="entry name" value="TPR-like_helical_dom_sf"/>
</dbReference>
<comment type="caution">
    <text evidence="8">The sequence shown here is derived from an EMBL/GenBank/DDBJ whole genome shotgun (WGS) entry which is preliminary data.</text>
</comment>
<dbReference type="PROSITE" id="PS50011">
    <property type="entry name" value="PROTEIN_KINASE_DOM"/>
    <property type="match status" value="1"/>
</dbReference>
<gene>
    <name evidence="8" type="ORF">FHW12_000964</name>
</gene>
<dbReference type="InterPro" id="IPR011009">
    <property type="entry name" value="Kinase-like_dom_sf"/>
</dbReference>
<accession>A0A839EVY2</accession>
<dbReference type="Pfam" id="PF13432">
    <property type="entry name" value="TPR_16"/>
    <property type="match status" value="1"/>
</dbReference>
<organism evidence="8 9">
    <name type="scientific">Dokdonella fugitiva</name>
    <dbReference type="NCBI Taxonomy" id="328517"/>
    <lineage>
        <taxon>Bacteria</taxon>
        <taxon>Pseudomonadati</taxon>
        <taxon>Pseudomonadota</taxon>
        <taxon>Gammaproteobacteria</taxon>
        <taxon>Lysobacterales</taxon>
        <taxon>Rhodanobacteraceae</taxon>
        <taxon>Dokdonella</taxon>
    </lineage>
</organism>
<dbReference type="EC" id="2.7.11.1" evidence="8"/>
<dbReference type="Gene3D" id="1.10.510.10">
    <property type="entry name" value="Transferase(Phosphotransferase) domain 1"/>
    <property type="match status" value="1"/>
</dbReference>
<keyword evidence="3 8" id="KW-0418">Kinase</keyword>
<dbReference type="Pfam" id="PF13424">
    <property type="entry name" value="TPR_12"/>
    <property type="match status" value="1"/>
</dbReference>
<evidence type="ECO:0000256" key="3">
    <source>
        <dbReference type="ARBA" id="ARBA00022777"/>
    </source>
</evidence>
<dbReference type="AlphaFoldDB" id="A0A839EVY2"/>
<dbReference type="PANTHER" id="PTHR43289:SF34">
    <property type="entry name" value="SERINE_THREONINE-PROTEIN KINASE YBDM-RELATED"/>
    <property type="match status" value="1"/>
</dbReference>
<keyword evidence="6" id="KW-0812">Transmembrane</keyword>
<dbReference type="PROSITE" id="PS00108">
    <property type="entry name" value="PROTEIN_KINASE_ST"/>
    <property type="match status" value="1"/>
</dbReference>
<evidence type="ECO:0000256" key="2">
    <source>
        <dbReference type="ARBA" id="ARBA00022741"/>
    </source>
</evidence>
<dbReference type="Gene3D" id="1.25.40.10">
    <property type="entry name" value="Tetratricopeptide repeat domain"/>
    <property type="match status" value="2"/>
</dbReference>
<dbReference type="SUPFAM" id="SSF48452">
    <property type="entry name" value="TPR-like"/>
    <property type="match status" value="1"/>
</dbReference>
<dbReference type="InterPro" id="IPR019734">
    <property type="entry name" value="TPR_rpt"/>
</dbReference>
<dbReference type="Gene3D" id="3.30.200.20">
    <property type="entry name" value="Phosphorylase Kinase, domain 1"/>
    <property type="match status" value="1"/>
</dbReference>
<dbReference type="InterPro" id="IPR008271">
    <property type="entry name" value="Ser/Thr_kinase_AS"/>
</dbReference>
<keyword evidence="6" id="KW-1133">Transmembrane helix</keyword>
<dbReference type="GO" id="GO:0005524">
    <property type="term" value="F:ATP binding"/>
    <property type="evidence" value="ECO:0007669"/>
    <property type="project" value="UniProtKB-KW"/>
</dbReference>
<evidence type="ECO:0000256" key="5">
    <source>
        <dbReference type="PROSITE-ProRule" id="PRU00339"/>
    </source>
</evidence>
<sequence>MTDDAVVARERRRRAFELLRAALDVELASRQAWIAQQAGDDRDLAEAVNALLDATGADVLDQGAAEIAARLVGDDAVDDMPEGSRIGAWTIVGAIGSGGMGTVYRARRDGDGYVQVGALKRIKRGMDSDAMLARFRRERQILSRLAHPAIARLLDGGVAEDGRPYLVMEYIEGESLSTWSTRGDRDLDARIDLVLALCAAVAHAHHQLVVHRDIKPANVVVTADGTPRLLDFGIARVLESDTDADATATAARFVSRAYAAPEQLQGLAVTTATDIFQLGALLHELLTGLRLASGDATTRPSQRLAAARERAGALGPATIFAKTLAGDAGIVVARATDADPARRYATVEAFADDLRRWRDGRPILARPDSTGYRLRRFVGRHRWFVGFAACAIVAVLAGGGVALWQARVAASQERVALERAATAERVKGFMIGLFQAPDPARARGAMPRADELLDRGAAQIAHGLAGEPRVQAELYETMALSYMGLGRFDKGAELLERASAMVGDAGDPALAARVETRLGSAHAELGHYEQALAALDRATRQRERSPTPEPADEARIEAVRGWVLRDLGRYAESETALRRSLERARAAPGEMNPAALRALNNLAYTLQLAGRKQESIAAYERLVDWFAAHEPADSQPRLWAEYTFAKSLRDLGEPARARDILQRIRPAVLRVVGESHADLAGLDIALAQSLMDLGDVAAPARVVDAVARSHAAVPQENMLWANAEFALAEAEQRAGNTDAATTNYEAARAAYVALAGEAHPAVHECTRRLTQLAQSREAVD</sequence>
<keyword evidence="6" id="KW-0472">Membrane</keyword>
<dbReference type="GO" id="GO:0004674">
    <property type="term" value="F:protein serine/threonine kinase activity"/>
    <property type="evidence" value="ECO:0007669"/>
    <property type="project" value="UniProtKB-EC"/>
</dbReference>
<keyword evidence="5" id="KW-0802">TPR repeat</keyword>
<evidence type="ECO:0000256" key="1">
    <source>
        <dbReference type="ARBA" id="ARBA00022679"/>
    </source>
</evidence>
<proteinExistence type="predicted"/>